<accession>A0ABX8Y1D0</accession>
<dbReference type="Proteomes" id="UP000827138">
    <property type="component" value="Chromosome"/>
</dbReference>
<keyword evidence="2" id="KW-1185">Reference proteome</keyword>
<sequence length="53" mass="5852">MANTAFTDPDHLTRTLRRGLAQVQRHPELINGCLTETGLTLNADTRSQSDKVS</sequence>
<organism evidence="1 2">
    <name type="scientific">Streptomyces akebiae</name>
    <dbReference type="NCBI Taxonomy" id="2865673"/>
    <lineage>
        <taxon>Bacteria</taxon>
        <taxon>Bacillati</taxon>
        <taxon>Actinomycetota</taxon>
        <taxon>Actinomycetes</taxon>
        <taxon>Kitasatosporales</taxon>
        <taxon>Streptomycetaceae</taxon>
        <taxon>Streptomyces</taxon>
    </lineage>
</organism>
<dbReference type="EMBL" id="CP080647">
    <property type="protein sequence ID" value="QYX81920.1"/>
    <property type="molecule type" value="Genomic_DNA"/>
</dbReference>
<protein>
    <submittedName>
        <fullName evidence="1">Uncharacterized protein</fullName>
    </submittedName>
</protein>
<proteinExistence type="predicted"/>
<dbReference type="RefSeq" id="WP_220650484.1">
    <property type="nucleotide sequence ID" value="NZ_CP080647.1"/>
</dbReference>
<evidence type="ECO:0000313" key="2">
    <source>
        <dbReference type="Proteomes" id="UP000827138"/>
    </source>
</evidence>
<gene>
    <name evidence="1" type="ORF">K1J60_39990</name>
</gene>
<name>A0ABX8Y1D0_9ACTN</name>
<evidence type="ECO:0000313" key="1">
    <source>
        <dbReference type="EMBL" id="QYX81920.1"/>
    </source>
</evidence>
<reference evidence="1 2" key="1">
    <citation type="submission" date="2021-08" db="EMBL/GenBank/DDBJ databases">
        <authorList>
            <person name="Ping M."/>
        </authorList>
    </citation>
    <scope>NUCLEOTIDE SEQUENCE [LARGE SCALE GENOMIC DNA]</scope>
    <source>
        <strain evidence="1 2">MG28</strain>
    </source>
</reference>